<sequence>MNAVKIPLSELNTRLVTLGLSPNWTIRETGLKGYTLRRKYTFSNFEATWSFLIQVSMRAHLWGHHPTIHTIYNKVELELITHDLDNGCISDIDLKLAKQIESYINLYKSQENGQILMNKQ</sequence>
<dbReference type="InterPro" id="IPR001533">
    <property type="entry name" value="Pterin_deHydtase"/>
</dbReference>
<evidence type="ECO:0000313" key="6">
    <source>
        <dbReference type="EMBL" id="KAK5782128.1"/>
    </source>
</evidence>
<protein>
    <recommendedName>
        <fullName evidence="3">4a-hydroxytetrahydrobiopterin dehydratase</fullName>
        <ecNumber evidence="3">4.2.1.96</ecNumber>
    </recommendedName>
    <alternativeName>
        <fullName evidence="5">4-alpha-hydroxy-tetrahydropterin dehydratase</fullName>
    </alternativeName>
</protein>
<comment type="caution">
    <text evidence="6">The sequence shown here is derived from an EMBL/GenBank/DDBJ whole genome shotgun (WGS) entry which is preliminary data.</text>
</comment>
<keyword evidence="4" id="KW-0456">Lyase</keyword>
<organism evidence="6 7">
    <name type="scientific">Arxiozyma heterogenica</name>
    <dbReference type="NCBI Taxonomy" id="278026"/>
    <lineage>
        <taxon>Eukaryota</taxon>
        <taxon>Fungi</taxon>
        <taxon>Dikarya</taxon>
        <taxon>Ascomycota</taxon>
        <taxon>Saccharomycotina</taxon>
        <taxon>Saccharomycetes</taxon>
        <taxon>Saccharomycetales</taxon>
        <taxon>Saccharomycetaceae</taxon>
        <taxon>Arxiozyma</taxon>
    </lineage>
</organism>
<gene>
    <name evidence="6" type="ORF">RI543_000451</name>
</gene>
<dbReference type="PANTHER" id="PTHR12599">
    <property type="entry name" value="PTERIN-4-ALPHA-CARBINOLAMINE DEHYDRATASE"/>
    <property type="match status" value="1"/>
</dbReference>
<keyword evidence="7" id="KW-1185">Reference proteome</keyword>
<dbReference type="Pfam" id="PF01329">
    <property type="entry name" value="Pterin_4a"/>
    <property type="match status" value="1"/>
</dbReference>
<dbReference type="EC" id="4.2.1.96" evidence="3"/>
<evidence type="ECO:0000256" key="5">
    <source>
        <dbReference type="ARBA" id="ARBA00030497"/>
    </source>
</evidence>
<comment type="catalytic activity">
    <reaction evidence="1">
        <text>(4aS,6R)-4a-hydroxy-L-erythro-5,6,7,8-tetrahydrobiopterin = (6R)-L-erythro-6,7-dihydrobiopterin + H2O</text>
        <dbReference type="Rhea" id="RHEA:11920"/>
        <dbReference type="ChEBI" id="CHEBI:15377"/>
        <dbReference type="ChEBI" id="CHEBI:15642"/>
        <dbReference type="ChEBI" id="CHEBI:43120"/>
        <dbReference type="EC" id="4.2.1.96"/>
    </reaction>
</comment>
<dbReference type="PANTHER" id="PTHR12599:SF0">
    <property type="entry name" value="PTERIN-4-ALPHA-CARBINOLAMINE DEHYDRATASE"/>
    <property type="match status" value="1"/>
</dbReference>
<reference evidence="7" key="1">
    <citation type="submission" date="2023-07" db="EMBL/GenBank/DDBJ databases">
        <title>A draft genome of Kazachstania heterogenica Y-27499.</title>
        <authorList>
            <person name="Donic C."/>
            <person name="Kralova J.S."/>
            <person name="Fidel L."/>
            <person name="Ben-Dor S."/>
            <person name="Jung S."/>
        </authorList>
    </citation>
    <scope>NUCLEOTIDE SEQUENCE [LARGE SCALE GENOMIC DNA]</scope>
    <source>
        <strain evidence="7">Y27499</strain>
    </source>
</reference>
<comment type="similarity">
    <text evidence="2">Belongs to the pterin-4-alpha-carbinolamine dehydratase family.</text>
</comment>
<proteinExistence type="inferred from homology"/>
<evidence type="ECO:0000256" key="2">
    <source>
        <dbReference type="ARBA" id="ARBA00006472"/>
    </source>
</evidence>
<dbReference type="Gene3D" id="3.30.1360.20">
    <property type="entry name" value="Transcriptional coactivator/pterin dehydratase"/>
    <property type="match status" value="1"/>
</dbReference>
<dbReference type="InterPro" id="IPR036428">
    <property type="entry name" value="PCD_sf"/>
</dbReference>
<evidence type="ECO:0000256" key="3">
    <source>
        <dbReference type="ARBA" id="ARBA00013252"/>
    </source>
</evidence>
<dbReference type="SUPFAM" id="SSF55248">
    <property type="entry name" value="PCD-like"/>
    <property type="match status" value="1"/>
</dbReference>
<dbReference type="AlphaFoldDB" id="A0AAN7WU69"/>
<dbReference type="Proteomes" id="UP001306508">
    <property type="component" value="Unassembled WGS sequence"/>
</dbReference>
<evidence type="ECO:0000256" key="4">
    <source>
        <dbReference type="ARBA" id="ARBA00023239"/>
    </source>
</evidence>
<dbReference type="EMBL" id="JAWIZZ010000015">
    <property type="protein sequence ID" value="KAK5782128.1"/>
    <property type="molecule type" value="Genomic_DNA"/>
</dbReference>
<dbReference type="GO" id="GO:0006729">
    <property type="term" value="P:tetrahydrobiopterin biosynthetic process"/>
    <property type="evidence" value="ECO:0007669"/>
    <property type="project" value="InterPro"/>
</dbReference>
<dbReference type="CDD" id="cd00488">
    <property type="entry name" value="PCD_DCoH"/>
    <property type="match status" value="1"/>
</dbReference>
<name>A0AAN7WU69_9SACH</name>
<evidence type="ECO:0000256" key="1">
    <source>
        <dbReference type="ARBA" id="ARBA00001554"/>
    </source>
</evidence>
<dbReference type="GO" id="GO:0008124">
    <property type="term" value="F:4-alpha-hydroxytetrahydrobiopterin dehydratase activity"/>
    <property type="evidence" value="ECO:0007669"/>
    <property type="project" value="UniProtKB-EC"/>
</dbReference>
<evidence type="ECO:0000313" key="7">
    <source>
        <dbReference type="Proteomes" id="UP001306508"/>
    </source>
</evidence>
<accession>A0AAN7WU69</accession>